<dbReference type="Proteomes" id="UP001516061">
    <property type="component" value="Unassembled WGS sequence"/>
</dbReference>
<feature type="domain" description="DUF4126" evidence="2">
    <location>
        <begin position="13"/>
        <end position="182"/>
    </location>
</feature>
<evidence type="ECO:0000256" key="1">
    <source>
        <dbReference type="SAM" id="Phobius"/>
    </source>
</evidence>
<feature type="transmembrane region" description="Helical" evidence="1">
    <location>
        <begin position="105"/>
        <end position="127"/>
    </location>
</feature>
<accession>A0ABX2FY30</accession>
<organism evidence="3 4">
    <name type="scientific">Sphaerotilus uruguayifluvii</name>
    <dbReference type="NCBI Taxonomy" id="2735897"/>
    <lineage>
        <taxon>Bacteria</taxon>
        <taxon>Pseudomonadati</taxon>
        <taxon>Pseudomonadota</taxon>
        <taxon>Betaproteobacteria</taxon>
        <taxon>Burkholderiales</taxon>
        <taxon>Sphaerotilaceae</taxon>
        <taxon>Sphaerotilus</taxon>
    </lineage>
</organism>
<dbReference type="EMBL" id="JABSNM010000001">
    <property type="protein sequence ID" value="NRT54456.1"/>
    <property type="molecule type" value="Genomic_DNA"/>
</dbReference>
<sequence>MPASFGTPELMSVAATLGWASGLRLYAVLFLTGLAGRLGWIGLPDGLQWLAHPLVLGASGLMLLVEFLADKIPGLDSFWDLISTLVRVPAGAALAAAVFGGDETVWATVAAVLGGSLAATAHAAKSATRAAVNASPEPFSNWGLSLAGDALVPSMLWLAWQHPLTAAAALAAMTLAMLVLLWRLARHLRALLARMRRALSGAEPPQPA</sequence>
<dbReference type="Pfam" id="PF13548">
    <property type="entry name" value="DUF4126"/>
    <property type="match status" value="1"/>
</dbReference>
<keyword evidence="1" id="KW-0472">Membrane</keyword>
<evidence type="ECO:0000259" key="2">
    <source>
        <dbReference type="Pfam" id="PF13548"/>
    </source>
</evidence>
<protein>
    <recommendedName>
        <fullName evidence="2">DUF4126 domain-containing protein</fullName>
    </recommendedName>
</protein>
<feature type="transmembrane region" description="Helical" evidence="1">
    <location>
        <begin position="166"/>
        <end position="185"/>
    </location>
</feature>
<comment type="caution">
    <text evidence="3">The sequence shown here is derived from an EMBL/GenBank/DDBJ whole genome shotgun (WGS) entry which is preliminary data.</text>
</comment>
<dbReference type="InterPro" id="IPR025196">
    <property type="entry name" value="DUF4126"/>
</dbReference>
<keyword evidence="4" id="KW-1185">Reference proteome</keyword>
<keyword evidence="1" id="KW-1133">Transmembrane helix</keyword>
<evidence type="ECO:0000313" key="3">
    <source>
        <dbReference type="EMBL" id="NRT54456.1"/>
    </source>
</evidence>
<gene>
    <name evidence="3" type="ORF">HNQ01_000163</name>
</gene>
<keyword evidence="1" id="KW-0812">Transmembrane</keyword>
<name>A0ABX2FY30_9BURK</name>
<evidence type="ECO:0000313" key="4">
    <source>
        <dbReference type="Proteomes" id="UP001516061"/>
    </source>
</evidence>
<feature type="transmembrane region" description="Helical" evidence="1">
    <location>
        <begin position="81"/>
        <end position="99"/>
    </location>
</feature>
<proteinExistence type="predicted"/>
<feature type="transmembrane region" description="Helical" evidence="1">
    <location>
        <begin position="25"/>
        <end position="43"/>
    </location>
</feature>
<dbReference type="RefSeq" id="WP_173803415.1">
    <property type="nucleotide sequence ID" value="NZ_JABSNM010000001.1"/>
</dbReference>
<feature type="transmembrane region" description="Helical" evidence="1">
    <location>
        <begin position="49"/>
        <end position="69"/>
    </location>
</feature>
<reference evidence="3 4" key="1">
    <citation type="submission" date="2020-05" db="EMBL/GenBank/DDBJ databases">
        <title>Genomic Encyclopedia of Type Strains, Phase IV (KMG-V): Genome sequencing to study the core and pangenomes of soil and plant-associated prokaryotes.</title>
        <authorList>
            <person name="Whitman W."/>
        </authorList>
    </citation>
    <scope>NUCLEOTIDE SEQUENCE [LARGE SCALE GENOMIC DNA]</scope>
    <source>
        <strain evidence="3 4">C29</strain>
    </source>
</reference>